<sequence length="139" mass="16435">MALNPSKSSCLFCKFVHTKENLLYEDEQVYVFNDFRPKAPVHFLVIPKRHLRDSSHIISEGDLVLVEHMIKVAKEYVKSNFKQYKIKDDMQLHFHKPLFTMVKHLHLHVLVGPLTLGGKLFFCKCMSNDPKMFTRKHFY</sequence>
<dbReference type="PRINTS" id="PR00332">
    <property type="entry name" value="HISTRIAD"/>
</dbReference>
<dbReference type="PANTHER" id="PTHR12486">
    <property type="entry name" value="APRATAXIN-RELATED"/>
    <property type="match status" value="1"/>
</dbReference>
<keyword evidence="2" id="KW-0378">Hydrolase</keyword>
<dbReference type="GO" id="GO:0000166">
    <property type="term" value="F:nucleotide binding"/>
    <property type="evidence" value="ECO:0007669"/>
    <property type="project" value="UniProtKB-KW"/>
</dbReference>
<evidence type="ECO:0000256" key="3">
    <source>
        <dbReference type="PIRSR" id="PIRSR601310-1"/>
    </source>
</evidence>
<dbReference type="Gene3D" id="3.30.428.10">
    <property type="entry name" value="HIT-like"/>
    <property type="match status" value="1"/>
</dbReference>
<organism evidence="7">
    <name type="scientific">Strombidium rassoulzadegani</name>
    <dbReference type="NCBI Taxonomy" id="1082188"/>
    <lineage>
        <taxon>Eukaryota</taxon>
        <taxon>Sar</taxon>
        <taxon>Alveolata</taxon>
        <taxon>Ciliophora</taxon>
        <taxon>Intramacronucleata</taxon>
        <taxon>Spirotrichea</taxon>
        <taxon>Oligotrichia</taxon>
        <taxon>Strombidiidae</taxon>
        <taxon>Strombidium</taxon>
    </lineage>
</organism>
<dbReference type="GO" id="GO:0016787">
    <property type="term" value="F:hydrolase activity"/>
    <property type="evidence" value="ECO:0007669"/>
    <property type="project" value="UniProtKB-KW"/>
</dbReference>
<evidence type="ECO:0000256" key="1">
    <source>
        <dbReference type="ARBA" id="ARBA00022741"/>
    </source>
</evidence>
<evidence type="ECO:0000256" key="4">
    <source>
        <dbReference type="PIRSR" id="PIRSR601310-3"/>
    </source>
</evidence>
<keyword evidence="1" id="KW-0547">Nucleotide-binding</keyword>
<feature type="active site" description="Tele-AMP-histidine intermediate" evidence="3">
    <location>
        <position position="106"/>
    </location>
</feature>
<protein>
    <recommendedName>
        <fullName evidence="6">HIT domain-containing protein</fullName>
    </recommendedName>
</protein>
<gene>
    <name evidence="7" type="ORF">SRAS04492_LOCUS2269</name>
</gene>
<dbReference type="AlphaFoldDB" id="A0A7S3CMC8"/>
<reference evidence="7" key="1">
    <citation type="submission" date="2021-01" db="EMBL/GenBank/DDBJ databases">
        <authorList>
            <person name="Corre E."/>
            <person name="Pelletier E."/>
            <person name="Niang G."/>
            <person name="Scheremetjew M."/>
            <person name="Finn R."/>
            <person name="Kale V."/>
            <person name="Holt S."/>
            <person name="Cochrane G."/>
            <person name="Meng A."/>
            <person name="Brown T."/>
            <person name="Cohen L."/>
        </authorList>
    </citation>
    <scope>NUCLEOTIDE SEQUENCE</scope>
    <source>
        <strain evidence="7">Ras09</strain>
    </source>
</reference>
<dbReference type="PROSITE" id="PS51084">
    <property type="entry name" value="HIT_2"/>
    <property type="match status" value="1"/>
</dbReference>
<name>A0A7S3CMC8_9SPIT</name>
<proteinExistence type="predicted"/>
<evidence type="ECO:0000256" key="5">
    <source>
        <dbReference type="PROSITE-ProRule" id="PRU00464"/>
    </source>
</evidence>
<dbReference type="Pfam" id="PF11969">
    <property type="entry name" value="DcpS_C"/>
    <property type="match status" value="1"/>
</dbReference>
<dbReference type="InterPro" id="IPR001310">
    <property type="entry name" value="Histidine_triad_HIT"/>
</dbReference>
<feature type="short sequence motif" description="Histidine triad motif" evidence="4 5">
    <location>
        <begin position="104"/>
        <end position="108"/>
    </location>
</feature>
<dbReference type="SUPFAM" id="SSF54197">
    <property type="entry name" value="HIT-like"/>
    <property type="match status" value="1"/>
</dbReference>
<dbReference type="PANTHER" id="PTHR12486:SF5">
    <property type="entry name" value="ADENOSINE 5'-MONOPHOSPHORAMIDASE HINT3"/>
    <property type="match status" value="1"/>
</dbReference>
<accession>A0A7S3CMC8</accession>
<dbReference type="InterPro" id="IPR036265">
    <property type="entry name" value="HIT-like_sf"/>
</dbReference>
<evidence type="ECO:0000313" key="7">
    <source>
        <dbReference type="EMBL" id="CAE0230475.1"/>
    </source>
</evidence>
<evidence type="ECO:0000256" key="2">
    <source>
        <dbReference type="ARBA" id="ARBA00022801"/>
    </source>
</evidence>
<dbReference type="InterPro" id="IPR011146">
    <property type="entry name" value="HIT-like"/>
</dbReference>
<feature type="domain" description="HIT" evidence="6">
    <location>
        <begin position="11"/>
        <end position="121"/>
    </location>
</feature>
<dbReference type="EMBL" id="HBIA01004332">
    <property type="protein sequence ID" value="CAE0230475.1"/>
    <property type="molecule type" value="Transcribed_RNA"/>
</dbReference>
<evidence type="ECO:0000259" key="6">
    <source>
        <dbReference type="PROSITE" id="PS51084"/>
    </source>
</evidence>